<dbReference type="InterPro" id="IPR002052">
    <property type="entry name" value="DNA_methylase_N6_adenine_CS"/>
</dbReference>
<dbReference type="InterPro" id="IPR029063">
    <property type="entry name" value="SAM-dependent_MTases_sf"/>
</dbReference>
<dbReference type="Proteomes" id="UP000045824">
    <property type="component" value="Unassembled WGS sequence"/>
</dbReference>
<evidence type="ECO:0000256" key="1">
    <source>
        <dbReference type="ARBA" id="ARBA00022603"/>
    </source>
</evidence>
<dbReference type="Pfam" id="PF05175">
    <property type="entry name" value="MTS"/>
    <property type="match status" value="1"/>
</dbReference>
<accession>A0A0T9LHU3</accession>
<name>A0A0T9LHU3_YERKR</name>
<dbReference type="AlphaFoldDB" id="A0A0T9LHU3"/>
<evidence type="ECO:0000256" key="2">
    <source>
        <dbReference type="ARBA" id="ARBA00022679"/>
    </source>
</evidence>
<proteinExistence type="predicted"/>
<dbReference type="Gene3D" id="3.40.50.150">
    <property type="entry name" value="Vaccinia Virus protein VP39"/>
    <property type="match status" value="1"/>
</dbReference>
<dbReference type="PROSITE" id="PS00092">
    <property type="entry name" value="N6_MTASE"/>
    <property type="match status" value="1"/>
</dbReference>
<evidence type="ECO:0000256" key="3">
    <source>
        <dbReference type="ARBA" id="ARBA00022691"/>
    </source>
</evidence>
<organism evidence="5 6">
    <name type="scientific">Yersinia kristensenii</name>
    <dbReference type="NCBI Taxonomy" id="28152"/>
    <lineage>
        <taxon>Bacteria</taxon>
        <taxon>Pseudomonadati</taxon>
        <taxon>Pseudomonadota</taxon>
        <taxon>Gammaproteobacteria</taxon>
        <taxon>Enterobacterales</taxon>
        <taxon>Yersiniaceae</taxon>
        <taxon>Yersinia</taxon>
    </lineage>
</organism>
<reference evidence="5 6" key="1">
    <citation type="submission" date="2015-03" db="EMBL/GenBank/DDBJ databases">
        <authorList>
            <person name="Murphy D."/>
        </authorList>
    </citation>
    <scope>NUCLEOTIDE SEQUENCE [LARGE SCALE GENOMIC DNA]</scope>
    <source>
        <strain evidence="5 6">FCF326</strain>
    </source>
</reference>
<feature type="domain" description="Methyltransferase small" evidence="4">
    <location>
        <begin position="60"/>
        <end position="137"/>
    </location>
</feature>
<keyword evidence="2 5" id="KW-0808">Transferase</keyword>
<dbReference type="GO" id="GO:0003676">
    <property type="term" value="F:nucleic acid binding"/>
    <property type="evidence" value="ECO:0007669"/>
    <property type="project" value="InterPro"/>
</dbReference>
<sequence>MGKLTKQQSKLHQQAMDLIYSDSALNFEQKEFILDNYHGDAVGATGAFFTPNMLSWDFTLEVMQKASIVDLCAGIGRLSFSVLHRCKPTRLVCVELNQEYCNIGKRVLPEAEWICMDVLKYSSTERFDQVIGNPPFGRIFTSTEMGIYRGTEFEFKVITHGSTLANYGSFIVPQGSAGFVYSGARYYDKKESSKYSKWVEQTGLELDAGVGIDTSIYREEWHGTNVITEVVNVQY</sequence>
<evidence type="ECO:0000313" key="6">
    <source>
        <dbReference type="Proteomes" id="UP000045824"/>
    </source>
</evidence>
<dbReference type="SUPFAM" id="SSF53335">
    <property type="entry name" value="S-adenosyl-L-methionine-dependent methyltransferases"/>
    <property type="match status" value="1"/>
</dbReference>
<dbReference type="CDD" id="cd02440">
    <property type="entry name" value="AdoMet_MTases"/>
    <property type="match status" value="1"/>
</dbReference>
<gene>
    <name evidence="5" type="ORF">ERS008491_02658</name>
</gene>
<evidence type="ECO:0000259" key="4">
    <source>
        <dbReference type="Pfam" id="PF05175"/>
    </source>
</evidence>
<protein>
    <submittedName>
        <fullName evidence="5">Predicted O-methyltransferase</fullName>
    </submittedName>
</protein>
<dbReference type="GO" id="GO:0008170">
    <property type="term" value="F:N-methyltransferase activity"/>
    <property type="evidence" value="ECO:0007669"/>
    <property type="project" value="UniProtKB-ARBA"/>
</dbReference>
<dbReference type="GO" id="GO:0032259">
    <property type="term" value="P:methylation"/>
    <property type="evidence" value="ECO:0007669"/>
    <property type="project" value="UniProtKB-KW"/>
</dbReference>
<dbReference type="InterPro" id="IPR007848">
    <property type="entry name" value="Small_mtfrase_dom"/>
</dbReference>
<evidence type="ECO:0000313" key="5">
    <source>
        <dbReference type="EMBL" id="CNE94011.1"/>
    </source>
</evidence>
<dbReference type="GO" id="GO:0008757">
    <property type="term" value="F:S-adenosylmethionine-dependent methyltransferase activity"/>
    <property type="evidence" value="ECO:0007669"/>
    <property type="project" value="UniProtKB-ARBA"/>
</dbReference>
<dbReference type="RefSeq" id="WP_046694735.1">
    <property type="nucleotide sequence ID" value="NZ_CAWMAB010000010.1"/>
</dbReference>
<dbReference type="EMBL" id="CPYI01000010">
    <property type="protein sequence ID" value="CNE94011.1"/>
    <property type="molecule type" value="Genomic_DNA"/>
</dbReference>
<keyword evidence="3" id="KW-0949">S-adenosyl-L-methionine</keyword>
<keyword evidence="1 5" id="KW-0489">Methyltransferase</keyword>